<dbReference type="InterPro" id="IPR009057">
    <property type="entry name" value="Homeodomain-like_sf"/>
</dbReference>
<keyword evidence="1" id="KW-0805">Transcription regulation</keyword>
<evidence type="ECO:0000256" key="4">
    <source>
        <dbReference type="PROSITE-ProRule" id="PRU00335"/>
    </source>
</evidence>
<dbReference type="PRINTS" id="PR00455">
    <property type="entry name" value="HTHTETR"/>
</dbReference>
<dbReference type="InterPro" id="IPR036271">
    <property type="entry name" value="Tet_transcr_reg_TetR-rel_C_sf"/>
</dbReference>
<reference evidence="6 7" key="1">
    <citation type="submission" date="2020-04" db="EMBL/GenBank/DDBJ databases">
        <title>MicrobeNet Type strains.</title>
        <authorList>
            <person name="Nicholson A.C."/>
        </authorList>
    </citation>
    <scope>NUCLEOTIDE SEQUENCE [LARGE SCALE GENOMIC DNA]</scope>
    <source>
        <strain evidence="6 7">ATCC 23612</strain>
    </source>
</reference>
<evidence type="ECO:0000259" key="5">
    <source>
        <dbReference type="PROSITE" id="PS50977"/>
    </source>
</evidence>
<dbReference type="Pfam" id="PF00440">
    <property type="entry name" value="TetR_N"/>
    <property type="match status" value="1"/>
</dbReference>
<name>A0A7X6RSH1_9ACTN</name>
<dbReference type="PROSITE" id="PS50977">
    <property type="entry name" value="HTH_TETR_2"/>
    <property type="match status" value="1"/>
</dbReference>
<dbReference type="SUPFAM" id="SSF48498">
    <property type="entry name" value="Tetracyclin repressor-like, C-terminal domain"/>
    <property type="match status" value="1"/>
</dbReference>
<dbReference type="Proteomes" id="UP000553209">
    <property type="component" value="Unassembled WGS sequence"/>
</dbReference>
<keyword evidence="2 4" id="KW-0238">DNA-binding</keyword>
<dbReference type="EMBL" id="JAAXPG010000029">
    <property type="protein sequence ID" value="NKZ00945.1"/>
    <property type="molecule type" value="Genomic_DNA"/>
</dbReference>
<evidence type="ECO:0000256" key="2">
    <source>
        <dbReference type="ARBA" id="ARBA00023125"/>
    </source>
</evidence>
<dbReference type="InterPro" id="IPR011075">
    <property type="entry name" value="TetR_C"/>
</dbReference>
<evidence type="ECO:0000256" key="1">
    <source>
        <dbReference type="ARBA" id="ARBA00023015"/>
    </source>
</evidence>
<keyword evidence="7" id="KW-1185">Reference proteome</keyword>
<dbReference type="SUPFAM" id="SSF46689">
    <property type="entry name" value="Homeodomain-like"/>
    <property type="match status" value="1"/>
</dbReference>
<accession>A0A7X6RSH1</accession>
<dbReference type="Gene3D" id="1.10.357.10">
    <property type="entry name" value="Tetracycline Repressor, domain 2"/>
    <property type="match status" value="1"/>
</dbReference>
<dbReference type="Pfam" id="PF16925">
    <property type="entry name" value="TetR_C_13"/>
    <property type="match status" value="1"/>
</dbReference>
<protein>
    <submittedName>
        <fullName evidence="6">TetR/AcrR family transcriptional regulator</fullName>
    </submittedName>
</protein>
<organism evidence="6 7">
    <name type="scientific">Nocardiopsis alborubida</name>
    <dbReference type="NCBI Taxonomy" id="146802"/>
    <lineage>
        <taxon>Bacteria</taxon>
        <taxon>Bacillati</taxon>
        <taxon>Actinomycetota</taxon>
        <taxon>Actinomycetes</taxon>
        <taxon>Streptosporangiales</taxon>
        <taxon>Nocardiopsidaceae</taxon>
        <taxon>Nocardiopsis</taxon>
    </lineage>
</organism>
<evidence type="ECO:0000313" key="6">
    <source>
        <dbReference type="EMBL" id="NKZ00945.1"/>
    </source>
</evidence>
<comment type="caution">
    <text evidence="6">The sequence shown here is derived from an EMBL/GenBank/DDBJ whole genome shotgun (WGS) entry which is preliminary data.</text>
</comment>
<proteinExistence type="predicted"/>
<dbReference type="PANTHER" id="PTHR47506:SF10">
    <property type="entry name" value="TRANSCRIPTIONAL REGULATORY PROTEIN"/>
    <property type="match status" value="1"/>
</dbReference>
<dbReference type="InterPro" id="IPR001647">
    <property type="entry name" value="HTH_TetR"/>
</dbReference>
<dbReference type="PANTHER" id="PTHR47506">
    <property type="entry name" value="TRANSCRIPTIONAL REGULATORY PROTEIN"/>
    <property type="match status" value="1"/>
</dbReference>
<evidence type="ECO:0000313" key="7">
    <source>
        <dbReference type="Proteomes" id="UP000553209"/>
    </source>
</evidence>
<evidence type="ECO:0000256" key="3">
    <source>
        <dbReference type="ARBA" id="ARBA00023163"/>
    </source>
</evidence>
<dbReference type="AlphaFoldDB" id="A0A7X6RSH1"/>
<sequence length="198" mass="21218">MGRPRQFDEEHVIRAAYEAFRAKGFDGTSTADLCQATGLTRSSLYNTFHSKEHLFRRALSHYVTTMTARQGTVLDSAEGSGLDRIGSLLAVIVADETANRESGRGAGCFTVNTITTIASRNPEVAQMVEADLHKRLSSLRLTVMDGQLDGSIAADRDPGDLAWYVVSLISGMRVAAQSGAGRTVLEGVASTGIEALRP</sequence>
<keyword evidence="3" id="KW-0804">Transcription</keyword>
<feature type="DNA-binding region" description="H-T-H motif" evidence="4">
    <location>
        <begin position="29"/>
        <end position="48"/>
    </location>
</feature>
<dbReference type="GO" id="GO:0003677">
    <property type="term" value="F:DNA binding"/>
    <property type="evidence" value="ECO:0007669"/>
    <property type="project" value="UniProtKB-UniRule"/>
</dbReference>
<gene>
    <name evidence="6" type="ORF">HGB44_25220</name>
</gene>
<feature type="domain" description="HTH tetR-type" evidence="5">
    <location>
        <begin position="6"/>
        <end position="66"/>
    </location>
</feature>
<dbReference type="RefSeq" id="WP_061081186.1">
    <property type="nucleotide sequence ID" value="NZ_JAAXPG010000029.1"/>
</dbReference>
<dbReference type="Gene3D" id="1.10.10.60">
    <property type="entry name" value="Homeodomain-like"/>
    <property type="match status" value="1"/>
</dbReference>